<keyword evidence="3 5" id="KW-0067">ATP-binding</keyword>
<dbReference type="Proteomes" id="UP001049518">
    <property type="component" value="Chromosome"/>
</dbReference>
<evidence type="ECO:0000313" key="6">
    <source>
        <dbReference type="Proteomes" id="UP001049518"/>
    </source>
</evidence>
<dbReference type="SUPFAM" id="SSF52540">
    <property type="entry name" value="P-loop containing nucleoside triphosphate hydrolases"/>
    <property type="match status" value="1"/>
</dbReference>
<feature type="domain" description="ABC transporter" evidence="4">
    <location>
        <begin position="1"/>
        <end position="224"/>
    </location>
</feature>
<dbReference type="GO" id="GO:0005524">
    <property type="term" value="F:ATP binding"/>
    <property type="evidence" value="ECO:0007669"/>
    <property type="project" value="UniProtKB-KW"/>
</dbReference>
<dbReference type="InterPro" id="IPR017871">
    <property type="entry name" value="ABC_transporter-like_CS"/>
</dbReference>
<keyword evidence="1" id="KW-0813">Transport</keyword>
<evidence type="ECO:0000256" key="2">
    <source>
        <dbReference type="ARBA" id="ARBA00022741"/>
    </source>
</evidence>
<dbReference type="EMBL" id="CP059572">
    <property type="protein sequence ID" value="QXJ26694.1"/>
    <property type="molecule type" value="Genomic_DNA"/>
</dbReference>
<accession>A0ABX8R8Q8</accession>
<dbReference type="PANTHER" id="PTHR24220">
    <property type="entry name" value="IMPORT ATP-BINDING PROTEIN"/>
    <property type="match status" value="1"/>
</dbReference>
<dbReference type="SMART" id="SM00382">
    <property type="entry name" value="AAA"/>
    <property type="match status" value="1"/>
</dbReference>
<dbReference type="Pfam" id="PF00005">
    <property type="entry name" value="ABC_tran"/>
    <property type="match status" value="1"/>
</dbReference>
<dbReference type="PANTHER" id="PTHR24220:SF86">
    <property type="entry name" value="ABC TRANSPORTER ABCH.1"/>
    <property type="match status" value="1"/>
</dbReference>
<dbReference type="InterPro" id="IPR003439">
    <property type="entry name" value="ABC_transporter-like_ATP-bd"/>
</dbReference>
<dbReference type="InterPro" id="IPR015854">
    <property type="entry name" value="ABC_transpr_LolD-like"/>
</dbReference>
<evidence type="ECO:0000256" key="3">
    <source>
        <dbReference type="ARBA" id="ARBA00022840"/>
    </source>
</evidence>
<dbReference type="PROSITE" id="PS00211">
    <property type="entry name" value="ABC_TRANSPORTER_1"/>
    <property type="match status" value="1"/>
</dbReference>
<keyword evidence="2" id="KW-0547">Nucleotide-binding</keyword>
<dbReference type="InterPro" id="IPR017911">
    <property type="entry name" value="MacB-like_ATP-bd"/>
</dbReference>
<dbReference type="PROSITE" id="PS50893">
    <property type="entry name" value="ABC_TRANSPORTER_2"/>
    <property type="match status" value="1"/>
</dbReference>
<protein>
    <submittedName>
        <fullName evidence="5">ABC transporter ATP-binding protein</fullName>
    </submittedName>
</protein>
<proteinExistence type="predicted"/>
<dbReference type="Gene3D" id="3.40.50.300">
    <property type="entry name" value="P-loop containing nucleotide triphosphate hydrolases"/>
    <property type="match status" value="1"/>
</dbReference>
<evidence type="ECO:0000313" key="5">
    <source>
        <dbReference type="EMBL" id="QXJ26694.1"/>
    </source>
</evidence>
<dbReference type="InterPro" id="IPR027417">
    <property type="entry name" value="P-loop_NTPase"/>
</dbReference>
<dbReference type="InterPro" id="IPR003593">
    <property type="entry name" value="AAA+_ATPase"/>
</dbReference>
<evidence type="ECO:0000256" key="1">
    <source>
        <dbReference type="ARBA" id="ARBA00022448"/>
    </source>
</evidence>
<dbReference type="CDD" id="cd03255">
    <property type="entry name" value="ABC_MJ0796_LolCDE_FtsE"/>
    <property type="match status" value="1"/>
</dbReference>
<keyword evidence="6" id="KW-1185">Reference proteome</keyword>
<sequence>MDGADVTALHAVNLRIDEGEFVAIAGPSGSGKSTLLHLLGCLDHPTSGFLRVSGREVASLSESELAGLRNARFGFVFQSFRLLERASARENVALPLVYRGVPRGERRRRAAEALALVGLEHRLGHRPDRLSGGERQRVAIARALVGDPGVVLADEPTGSLDADAGRRVLDLLERLNAERGVAVVLVTHDPGVAGRARRRVRIRDGRIEHDDAAGRDAGVPRERR</sequence>
<gene>
    <name evidence="5" type="ORF">AGRA3207_004694</name>
</gene>
<organism evidence="5 6">
    <name type="scientific">Actinomadura graeca</name>
    <dbReference type="NCBI Taxonomy" id="2750812"/>
    <lineage>
        <taxon>Bacteria</taxon>
        <taxon>Bacillati</taxon>
        <taxon>Actinomycetota</taxon>
        <taxon>Actinomycetes</taxon>
        <taxon>Streptosporangiales</taxon>
        <taxon>Thermomonosporaceae</taxon>
        <taxon>Actinomadura</taxon>
    </lineage>
</organism>
<name>A0ABX8R8Q8_9ACTN</name>
<evidence type="ECO:0000259" key="4">
    <source>
        <dbReference type="PROSITE" id="PS50893"/>
    </source>
</evidence>
<reference evidence="5" key="1">
    <citation type="submission" date="2020-07" db="EMBL/GenBank/DDBJ databases">
        <authorList>
            <person name="Tarantini F.S."/>
            <person name="Hong K.W."/>
            <person name="Chan K.G."/>
        </authorList>
    </citation>
    <scope>NUCLEOTIDE SEQUENCE</scope>
    <source>
        <strain evidence="5">32-07</strain>
    </source>
</reference>